<dbReference type="AlphaFoldDB" id="A0A096B3A1"/>
<dbReference type="PATRIC" id="fig|742738.3.peg.3458"/>
<dbReference type="GO" id="GO:0006355">
    <property type="term" value="P:regulation of DNA-templated transcription"/>
    <property type="evidence" value="ECO:0007669"/>
    <property type="project" value="InterPro"/>
</dbReference>
<dbReference type="eggNOG" id="ENOG5033CR7">
    <property type="taxonomic scope" value="Bacteria"/>
</dbReference>
<accession>A0A096B3A1</accession>
<evidence type="ECO:0008006" key="3">
    <source>
        <dbReference type="Google" id="ProtNLM"/>
    </source>
</evidence>
<comment type="caution">
    <text evidence="1">The sequence shown here is derived from an EMBL/GenBank/DDBJ whole genome shotgun (WGS) entry which is preliminary data.</text>
</comment>
<dbReference type="HOGENOM" id="CLU_156623_2_0_9"/>
<sequence length="58" mass="6944">MKRDKHLGIRMDSQLHKKLVYIAEYEGRSLNWQVIHLIQECVRAFEREHGPIPDEELS</sequence>
<dbReference type="InterPro" id="IPR010985">
    <property type="entry name" value="Ribbon_hlx_hlx"/>
</dbReference>
<evidence type="ECO:0000313" key="2">
    <source>
        <dbReference type="Proteomes" id="UP000029585"/>
    </source>
</evidence>
<keyword evidence="2" id="KW-1185">Reference proteome</keyword>
<gene>
    <name evidence="1" type="ORF">HMPREF9460_03359</name>
</gene>
<name>A0A096B3A1_FLAPL</name>
<dbReference type="EMBL" id="ADLO01000102">
    <property type="protein sequence ID" value="KGF53818.1"/>
    <property type="molecule type" value="Genomic_DNA"/>
</dbReference>
<dbReference type="Proteomes" id="UP000029585">
    <property type="component" value="Unassembled WGS sequence"/>
</dbReference>
<protein>
    <recommendedName>
        <fullName evidence="3">Arc-like DNA binding domain-containing protein</fullName>
    </recommendedName>
</protein>
<dbReference type="Gene3D" id="1.10.1220.10">
    <property type="entry name" value="Met repressor-like"/>
    <property type="match status" value="1"/>
</dbReference>
<dbReference type="SUPFAM" id="SSF47598">
    <property type="entry name" value="Ribbon-helix-helix"/>
    <property type="match status" value="1"/>
</dbReference>
<dbReference type="RefSeq" id="WP_009257519.1">
    <property type="nucleotide sequence ID" value="NZ_KN174166.1"/>
</dbReference>
<evidence type="ECO:0000313" key="1">
    <source>
        <dbReference type="EMBL" id="KGF53818.1"/>
    </source>
</evidence>
<proteinExistence type="predicted"/>
<dbReference type="GeneID" id="63975098"/>
<organism evidence="1 2">
    <name type="scientific">Flavonifractor plautii 1_3_50AFAA</name>
    <dbReference type="NCBI Taxonomy" id="742738"/>
    <lineage>
        <taxon>Bacteria</taxon>
        <taxon>Bacillati</taxon>
        <taxon>Bacillota</taxon>
        <taxon>Clostridia</taxon>
        <taxon>Eubacteriales</taxon>
        <taxon>Oscillospiraceae</taxon>
        <taxon>Flavonifractor</taxon>
    </lineage>
</organism>
<reference evidence="1 2" key="1">
    <citation type="submission" date="2011-08" db="EMBL/GenBank/DDBJ databases">
        <title>The Genome Sequence of Clostridium orbiscindens 1_3_50AFAA.</title>
        <authorList>
            <consortium name="The Broad Institute Genome Sequencing Platform"/>
            <person name="Earl A."/>
            <person name="Ward D."/>
            <person name="Feldgarden M."/>
            <person name="Gevers D."/>
            <person name="Daigneault M."/>
            <person name="Strauss J."/>
            <person name="Allen-Vercoe E."/>
            <person name="Young S.K."/>
            <person name="Zeng Q."/>
            <person name="Gargeya S."/>
            <person name="Fitzgerald M."/>
            <person name="Haas B."/>
            <person name="Abouelleil A."/>
            <person name="Alvarado L."/>
            <person name="Arachchi H.M."/>
            <person name="Berlin A."/>
            <person name="Brown A."/>
            <person name="Chapman S.B."/>
            <person name="Chen Z."/>
            <person name="Dunbar C."/>
            <person name="Freedman E."/>
            <person name="Gearin G."/>
            <person name="Gellesch M."/>
            <person name="Goldberg J."/>
            <person name="Griggs A."/>
            <person name="Gujja S."/>
            <person name="Heiman D."/>
            <person name="Howarth C."/>
            <person name="Larson L."/>
            <person name="Lui A."/>
            <person name="MacDonald P.J.P."/>
            <person name="Montmayeur A."/>
            <person name="Murphy C."/>
            <person name="Neiman D."/>
            <person name="Pearson M."/>
            <person name="Priest M."/>
            <person name="Roberts A."/>
            <person name="Saif S."/>
            <person name="Shea T."/>
            <person name="Shenoy N."/>
            <person name="Sisk P."/>
            <person name="Stolte C."/>
            <person name="Sykes S."/>
            <person name="Wortman J."/>
            <person name="Nusbaum C."/>
            <person name="Birren B."/>
        </authorList>
    </citation>
    <scope>NUCLEOTIDE SEQUENCE [LARGE SCALE GENOMIC DNA]</scope>
    <source>
        <strain evidence="1 2">1_3_50AFAA</strain>
    </source>
</reference>
<dbReference type="InterPro" id="IPR013321">
    <property type="entry name" value="Arc_rbn_hlx_hlx"/>
</dbReference>